<reference evidence="2" key="1">
    <citation type="journal article" date="2020" name="Fungal Divers.">
        <title>Resolving the Mortierellaceae phylogeny through synthesis of multi-gene phylogenetics and phylogenomics.</title>
        <authorList>
            <person name="Vandepol N."/>
            <person name="Liber J."/>
            <person name="Desiro A."/>
            <person name="Na H."/>
            <person name="Kennedy M."/>
            <person name="Barry K."/>
            <person name="Grigoriev I.V."/>
            <person name="Miller A.N."/>
            <person name="O'Donnell K."/>
            <person name="Stajich J.E."/>
            <person name="Bonito G."/>
        </authorList>
    </citation>
    <scope>NUCLEOTIDE SEQUENCE</scope>
    <source>
        <strain evidence="2">KOD948</strain>
    </source>
</reference>
<proteinExistence type="predicted"/>
<feature type="compositionally biased region" description="Polar residues" evidence="1">
    <location>
        <begin position="1020"/>
        <end position="1031"/>
    </location>
</feature>
<dbReference type="OrthoDB" id="5572844at2759"/>
<feature type="region of interest" description="Disordered" evidence="1">
    <location>
        <begin position="1020"/>
        <end position="1041"/>
    </location>
</feature>
<accession>A0A9P6PLK4</accession>
<organism evidence="2 3">
    <name type="scientific">Mortierella polycephala</name>
    <dbReference type="NCBI Taxonomy" id="41804"/>
    <lineage>
        <taxon>Eukaryota</taxon>
        <taxon>Fungi</taxon>
        <taxon>Fungi incertae sedis</taxon>
        <taxon>Mucoromycota</taxon>
        <taxon>Mortierellomycotina</taxon>
        <taxon>Mortierellomycetes</taxon>
        <taxon>Mortierellales</taxon>
        <taxon>Mortierellaceae</taxon>
        <taxon>Mortierella</taxon>
    </lineage>
</organism>
<evidence type="ECO:0000313" key="3">
    <source>
        <dbReference type="Proteomes" id="UP000726737"/>
    </source>
</evidence>
<gene>
    <name evidence="2" type="ORF">BG011_009275</name>
</gene>
<feature type="compositionally biased region" description="Low complexity" evidence="1">
    <location>
        <begin position="1505"/>
        <end position="1515"/>
    </location>
</feature>
<dbReference type="Proteomes" id="UP000726737">
    <property type="component" value="Unassembled WGS sequence"/>
</dbReference>
<feature type="region of interest" description="Disordered" evidence="1">
    <location>
        <begin position="638"/>
        <end position="662"/>
    </location>
</feature>
<dbReference type="EMBL" id="JAAAJA010000817">
    <property type="protein sequence ID" value="KAG0249461.1"/>
    <property type="molecule type" value="Genomic_DNA"/>
</dbReference>
<evidence type="ECO:0000256" key="1">
    <source>
        <dbReference type="SAM" id="MobiDB-lite"/>
    </source>
</evidence>
<feature type="compositionally biased region" description="Polar residues" evidence="1">
    <location>
        <begin position="277"/>
        <end position="294"/>
    </location>
</feature>
<feature type="compositionally biased region" description="Basic and acidic residues" evidence="1">
    <location>
        <begin position="1536"/>
        <end position="1552"/>
    </location>
</feature>
<feature type="region of interest" description="Disordered" evidence="1">
    <location>
        <begin position="265"/>
        <end position="391"/>
    </location>
</feature>
<dbReference type="PANTHER" id="PTHR28027">
    <property type="entry name" value="TRANSCRIPTIONAL REGULATOR MIT1"/>
    <property type="match status" value="1"/>
</dbReference>
<protein>
    <submittedName>
        <fullName evidence="2">Uncharacterized protein</fullName>
    </submittedName>
</protein>
<feature type="region of interest" description="Disordered" evidence="1">
    <location>
        <begin position="606"/>
        <end position="626"/>
    </location>
</feature>
<keyword evidence="3" id="KW-1185">Reference proteome</keyword>
<feature type="region of interest" description="Disordered" evidence="1">
    <location>
        <begin position="1502"/>
        <end position="1561"/>
    </location>
</feature>
<name>A0A9P6PLK4_9FUNG</name>
<dbReference type="Pfam" id="PF09729">
    <property type="entry name" value="Gti1_Pac2"/>
    <property type="match status" value="2"/>
</dbReference>
<feature type="compositionally biased region" description="Acidic residues" evidence="1">
    <location>
        <begin position="1465"/>
        <end position="1480"/>
    </location>
</feature>
<feature type="compositionally biased region" description="Low complexity" evidence="1">
    <location>
        <begin position="1391"/>
        <end position="1408"/>
    </location>
</feature>
<evidence type="ECO:0000313" key="2">
    <source>
        <dbReference type="EMBL" id="KAG0249461.1"/>
    </source>
</evidence>
<dbReference type="GO" id="GO:0003677">
    <property type="term" value="F:DNA binding"/>
    <property type="evidence" value="ECO:0007669"/>
    <property type="project" value="TreeGrafter"/>
</dbReference>
<comment type="caution">
    <text evidence="2">The sequence shown here is derived from an EMBL/GenBank/DDBJ whole genome shotgun (WGS) entry which is preliminary data.</text>
</comment>
<sequence>MAKAFHGRVEDTRDALIIFEACRQGLLPRLNRRLLATERGEGHPDHDLLVSTSASTSIALVKHVNPTQSLITPGSVFVFDETETGICRWTDGRIWSPSRISGNFLVYRELYRKLPDQKCLTPRQKEQMKNGDGIMDKALKKKVREDGLVVLGCVKGTFVLKKDGLIKKTMCVRGVDLLSPEEMLKMGDRANRGRANKRGSPPRPPGFSLAGVQHLVCYERERDMNGLHRPREYVQLRDLLLSKTFIKLQKFRNPVRVLPLVENGRPYEPMDEYVSGSRVTENRQTTISARTSGTDPRPSSEDRSTDTSDEDESSGERSLSHSSPLSRNQGRQRQQSSLQNSDQGLANLALQKNRPKQRRNFRTTASDHTRGAQGGDLKRPRRSKKVQHQNITVEHGTTAMALALHASMSDPSTLKVEDNLLVVRGFKTHSGKWCLFPPKDISAIPSSAGRTGHNRSHGLGQEMDYHNSHLWRDNVHGPYTSTAIQDAQGHAAQAPSDVYSYQHQDIHPAGTSSSVRLQCNGGHGAYYQSDIDASSGYHQDFSTDAKDQYQTDISEVASLTNSQESGAGLQSALLDPILRGRATEDIKVGQPFHIVNQLAKDFSISPQSSPFGGTRESSLDSLSSSLSLTEDPEYAVPFAMPQPESQSSSAAYQEELSGDTSDMICPVTNDPSTDASMDFTETPVLGQIPQPSSIDAAASAIPRNLITDHDMTHQTSVVSHASITIPDRVLAFPSQPSLTSPCPSDLPDSFSLTKAAVVLAALPLATSPTHGHVAPPDFLSIRPQFTIPGDLGQMMSVISNPDAVIDPVIKPPAAQGSCSPEALNCVSSMVHQEGQRLHGKQLQLMQGYSVQAQPGHQAIQPIRGEGLLTLMHDHDGMFYSSDQLQYAQGYPKGLPQQVLQGERTHDQQDYSILGQETHQSFSADAHTASDFYESTRPTDGRFHFHGNVQSNQFTRPIFSETSTSMGIAGSQECDSASQFRLEGIPRVDRVRQTIADLQVILAEDDGQDNNSVRNQNDASKIKVNSGNNTGLNGDFSPHQRTDECASIPLSVRARQDMDYIEPLTNTFSGITRAPMNQQDTTSTPWQPPQVPTLGSYTAASFSATPGVFTTTTCASFVTPAPYQRNHTQRPQYVTPSNYLFNDPSASQRSNSASSVLLQQEIGKPGDFGWCKSGSASSRLVGVVEMESSLTSESDSAKLQALADAAYQDASGVTATGNHAANFHPLEGTFVDNSQSEAHVQDLEKQLLKDPSCNGDIVPGAQDADNTSGFGAESGFGSGPTLRVPSTSIGATVDVDIEAITSENLYNTAPTEMEAPRQWNLESNSRLNGYYTCACGDPGCETVTAAMAASHGGYPPNYNYSYGRSYDYGYGDDSSDMSSLGQTEYLLHRQHSQLSQVSQQQRQQQRHGQSYGDGGPPSSFSDRFSDDKQPWSLVQQMKSEQDIFPMLPGIRSRPRSRSMLKLSEEGGMEEDREEEDGEEGTMDTQLYSDLPERYEFVDEPKREDMVVQQEQEQQEPYPEEGEEAEGKDMADELYDMCEVKAEEAEGTEPRSEESLILSLSSN</sequence>
<feature type="compositionally biased region" description="Low complexity" evidence="1">
    <location>
        <begin position="320"/>
        <end position="343"/>
    </location>
</feature>
<dbReference type="PANTHER" id="PTHR28027:SF2">
    <property type="entry name" value="TRANSCRIPTIONAL REGULATOR MIT1"/>
    <property type="match status" value="1"/>
</dbReference>
<feature type="compositionally biased region" description="Low complexity" evidence="1">
    <location>
        <begin position="639"/>
        <end position="655"/>
    </location>
</feature>
<feature type="region of interest" description="Disordered" evidence="1">
    <location>
        <begin position="1446"/>
        <end position="1488"/>
    </location>
</feature>
<dbReference type="InterPro" id="IPR018608">
    <property type="entry name" value="Gti1/Pac2"/>
</dbReference>
<feature type="region of interest" description="Disordered" evidence="1">
    <location>
        <begin position="1390"/>
        <end position="1425"/>
    </location>
</feature>